<keyword evidence="1" id="KW-0418">Kinase</keyword>
<gene>
    <name evidence="1" type="ORF">K4L44_15670</name>
</gene>
<evidence type="ECO:0000313" key="2">
    <source>
        <dbReference type="Proteomes" id="UP000826212"/>
    </source>
</evidence>
<dbReference type="EMBL" id="CP081303">
    <property type="protein sequence ID" value="QZE13946.1"/>
    <property type="molecule type" value="Genomic_DNA"/>
</dbReference>
<organism evidence="1 2">
    <name type="scientific">Halosquirtibacter laminarini</name>
    <dbReference type="NCBI Taxonomy" id="3374600"/>
    <lineage>
        <taxon>Bacteria</taxon>
        <taxon>Pseudomonadati</taxon>
        <taxon>Bacteroidota</taxon>
        <taxon>Bacteroidia</taxon>
        <taxon>Marinilabiliales</taxon>
        <taxon>Prolixibacteraceae</taxon>
        <taxon>Halosquirtibacter</taxon>
    </lineage>
</organism>
<reference evidence="1" key="1">
    <citation type="submission" date="2021-08" db="EMBL/GenBank/DDBJ databases">
        <title>Novel anaerobic bacterium isolated from sea squirt in East Sea, Republic of Korea.</title>
        <authorList>
            <person name="Nguyen T.H."/>
            <person name="Li Z."/>
            <person name="Lee Y.-J."/>
            <person name="Ko J."/>
            <person name="Kim S.-G."/>
        </authorList>
    </citation>
    <scope>NUCLEOTIDE SEQUENCE</scope>
    <source>
        <strain evidence="1">KCTC 25031</strain>
    </source>
</reference>
<sequence length="462" mass="53152">MKTEIIVVFDIGKTNKKILIFNNKLEVLSINEEKFPITLDDDGDECDNIELIERWIISTLQELVKSKEYNVQAVNFTTYGASLVFLDGSGNRIAPMYNYLKKIDNNVQSKLLEQYGGECEFCRKTASPSLDGMLNSGVQLLWLQMMKPNIFKKVKSVLHLPQYLSFLISKQIVSESTSIGCHTFMWDFDNQCYHQWITDLGISLPTPFPSYHKTDIEFCGNKIKIGIGIHDSSASLVPYLKGDRAPFILVSTGTWCINMNPFNNTILTNQELKQDCLSFLSIDQKPIKSSRFFLGYIHDENVRILSKYFNVEEDYYKEVKTNTILLNKYLRLGAKHKVFFRDNISKNYIDLSVDLSDFNNFDEAYHRFMYDLTRKCADSIDLVNNQPDLIKNIFISGGFARNEMFVRLLSLFYNNQKVYTSEMDNSSAMGAALMVSDDANTDINLGLKEWSFQNRPLKVSFV</sequence>
<proteinExistence type="predicted"/>
<accession>A0AC61NED4</accession>
<name>A0AC61NED4_9BACT</name>
<keyword evidence="2" id="KW-1185">Reference proteome</keyword>
<dbReference type="Proteomes" id="UP000826212">
    <property type="component" value="Chromosome"/>
</dbReference>
<protein>
    <submittedName>
        <fullName evidence="1">Carbohydrate kinase</fullName>
    </submittedName>
</protein>
<evidence type="ECO:0000313" key="1">
    <source>
        <dbReference type="EMBL" id="QZE13946.1"/>
    </source>
</evidence>
<keyword evidence="1" id="KW-0808">Transferase</keyword>